<comment type="cofactor">
    <cofactor evidence="4">
        <name>Mg(2+)</name>
        <dbReference type="ChEBI" id="CHEBI:18420"/>
    </cofactor>
    <text evidence="4">Binds 1 Mg(2+) ion per subunit.</text>
</comment>
<dbReference type="SFLD" id="SFLDG01129">
    <property type="entry name" value="C1.5:_HAD__Beta-PGM__Phosphata"/>
    <property type="match status" value="1"/>
</dbReference>
<sequence length="247" mass="26741">MIEISADVILLDIEGTTSSIDFVHDVMFPFARKRVPGFVASNWDSPELNGCIELLSEDLGKESVAAWLSGNAESNQQSVIDAVVDMIDNDVKATGLKQLQGIIWKSGFHSGELVAHLYKDTAPALERWKDAGLDLRIYSSGSIAAQKLFFGHSVAGDLLHLFSANYDTTTGPKKEAESYHRIAADIGVDADQIVFVSDVPAELDAAAEAGFQTVLSLRPGNAVVENADDYQQIESFEQLLVAPNQLS</sequence>
<name>A0A5B9PQI2_9BACT</name>
<dbReference type="Gene3D" id="3.40.50.1000">
    <property type="entry name" value="HAD superfamily/HAD-like"/>
    <property type="match status" value="1"/>
</dbReference>
<comment type="similarity">
    <text evidence="4">Belongs to the HAD-like hydrolase superfamily. MasA/MtnC family.</text>
</comment>
<dbReference type="SUPFAM" id="SSF56784">
    <property type="entry name" value="HAD-like"/>
    <property type="match status" value="1"/>
</dbReference>
<dbReference type="NCBIfam" id="TIGR01691">
    <property type="entry name" value="enolase-ppase"/>
    <property type="match status" value="1"/>
</dbReference>
<dbReference type="RefSeq" id="WP_075083700.1">
    <property type="nucleotide sequence ID" value="NZ_CP042912.1"/>
</dbReference>
<keyword evidence="1 4" id="KW-0028">Amino-acid biosynthesis</keyword>
<evidence type="ECO:0000313" key="5">
    <source>
        <dbReference type="EMBL" id="QEG24741.1"/>
    </source>
</evidence>
<dbReference type="Pfam" id="PF00702">
    <property type="entry name" value="Hydrolase"/>
    <property type="match status" value="1"/>
</dbReference>
<dbReference type="PANTHER" id="PTHR20371:SF1">
    <property type="entry name" value="ENOLASE-PHOSPHATASE E1"/>
    <property type="match status" value="1"/>
</dbReference>
<dbReference type="GO" id="GO:0043715">
    <property type="term" value="F:2,3-diketo-5-methylthiopentyl-1-phosphate enolase activity"/>
    <property type="evidence" value="ECO:0007669"/>
    <property type="project" value="UniProtKB-UniRule"/>
</dbReference>
<dbReference type="KEGG" id="mff:MFFC18_46630"/>
<accession>A0A5B9PQI2</accession>
<comment type="subunit">
    <text evidence="4">Monomer.</text>
</comment>
<comment type="catalytic activity">
    <reaction evidence="4">
        <text>5-methylsulfanyl-2,3-dioxopentyl phosphate + H2O = 1,2-dihydroxy-5-(methylsulfanyl)pent-1-en-3-one + phosphate</text>
        <dbReference type="Rhea" id="RHEA:21700"/>
        <dbReference type="ChEBI" id="CHEBI:15377"/>
        <dbReference type="ChEBI" id="CHEBI:43474"/>
        <dbReference type="ChEBI" id="CHEBI:49252"/>
        <dbReference type="ChEBI" id="CHEBI:58828"/>
        <dbReference type="EC" id="3.1.3.77"/>
    </reaction>
</comment>
<dbReference type="InterPro" id="IPR023943">
    <property type="entry name" value="Enolase-ppase_E1"/>
</dbReference>
<dbReference type="GO" id="GO:0043874">
    <property type="term" value="F:acireductone synthase activity"/>
    <property type="evidence" value="ECO:0007669"/>
    <property type="project" value="UniProtKB-EC"/>
</dbReference>
<evidence type="ECO:0000256" key="1">
    <source>
        <dbReference type="ARBA" id="ARBA00022605"/>
    </source>
</evidence>
<dbReference type="InterPro" id="IPR023214">
    <property type="entry name" value="HAD_sf"/>
</dbReference>
<dbReference type="GO" id="GO:0000287">
    <property type="term" value="F:magnesium ion binding"/>
    <property type="evidence" value="ECO:0007669"/>
    <property type="project" value="UniProtKB-UniRule"/>
</dbReference>
<evidence type="ECO:0000256" key="3">
    <source>
        <dbReference type="ARBA" id="ARBA00023167"/>
    </source>
</evidence>
<dbReference type="PANTHER" id="PTHR20371">
    <property type="entry name" value="ENOLASE-PHOSPHATASE E1"/>
    <property type="match status" value="1"/>
</dbReference>
<reference evidence="5 6" key="1">
    <citation type="submission" date="2019-08" db="EMBL/GenBank/DDBJ databases">
        <title>Deep-cultivation of Planctomycetes and their phenomic and genomic characterization uncovers novel biology.</title>
        <authorList>
            <person name="Wiegand S."/>
            <person name="Jogler M."/>
            <person name="Boedeker C."/>
            <person name="Pinto D."/>
            <person name="Vollmers J."/>
            <person name="Rivas-Marin E."/>
            <person name="Kohn T."/>
            <person name="Peeters S.H."/>
            <person name="Heuer A."/>
            <person name="Rast P."/>
            <person name="Oberbeckmann S."/>
            <person name="Bunk B."/>
            <person name="Jeske O."/>
            <person name="Meyerdierks A."/>
            <person name="Storesund J.E."/>
            <person name="Kallscheuer N."/>
            <person name="Luecker S."/>
            <person name="Lage O.M."/>
            <person name="Pohl T."/>
            <person name="Merkel B.J."/>
            <person name="Hornburger P."/>
            <person name="Mueller R.-W."/>
            <person name="Bruemmer F."/>
            <person name="Labrenz M."/>
            <person name="Spormann A.M."/>
            <person name="Op den Camp H."/>
            <person name="Overmann J."/>
            <person name="Amann R."/>
            <person name="Jetten M.S.M."/>
            <person name="Mascher T."/>
            <person name="Medema M.H."/>
            <person name="Devos D.P."/>
            <person name="Kaster A.-K."/>
            <person name="Ovreas L."/>
            <person name="Rohde M."/>
            <person name="Galperin M.Y."/>
            <person name="Jogler C."/>
        </authorList>
    </citation>
    <scope>NUCLEOTIDE SEQUENCE [LARGE SCALE GENOMIC DNA]</scope>
    <source>
        <strain evidence="5 6">FC18</strain>
    </source>
</reference>
<dbReference type="NCBIfam" id="TIGR01509">
    <property type="entry name" value="HAD-SF-IA-v3"/>
    <property type="match status" value="1"/>
</dbReference>
<keyword evidence="2 4" id="KW-0378">Hydrolase</keyword>
<keyword evidence="4" id="KW-0479">Metal-binding</keyword>
<dbReference type="Proteomes" id="UP000322214">
    <property type="component" value="Chromosome"/>
</dbReference>
<dbReference type="UniPathway" id="UPA00904">
    <property type="reaction ID" value="UER00876"/>
</dbReference>
<comment type="pathway">
    <text evidence="4">Amino-acid biosynthesis; L-methionine biosynthesis via salvage pathway; L-methionine from S-methyl-5-thio-alpha-D-ribose 1-phosphate: step 4/6.</text>
</comment>
<dbReference type="AlphaFoldDB" id="A0A5B9PQI2"/>
<proteinExistence type="inferred from homology"/>
<comment type="pathway">
    <text evidence="4">Amino-acid biosynthesis; L-methionine biosynthesis via salvage pathway; L-methionine from S-methyl-5-thio-alpha-D-ribose 1-phosphate: step 3/6.</text>
</comment>
<dbReference type="EMBL" id="CP042912">
    <property type="protein sequence ID" value="QEG24741.1"/>
    <property type="molecule type" value="Genomic_DNA"/>
</dbReference>
<dbReference type="SFLD" id="SFLDS00003">
    <property type="entry name" value="Haloacid_Dehalogenase"/>
    <property type="match status" value="1"/>
</dbReference>
<evidence type="ECO:0000256" key="4">
    <source>
        <dbReference type="HAMAP-Rule" id="MF_01681"/>
    </source>
</evidence>
<protein>
    <recommendedName>
        <fullName evidence="4">Enolase-phosphatase E1</fullName>
        <ecNumber evidence="4">3.1.3.77</ecNumber>
    </recommendedName>
    <alternativeName>
        <fullName evidence="4">2,3-diketo-5-methylthio-1-phosphopentane phosphatase</fullName>
    </alternativeName>
</protein>
<dbReference type="SFLD" id="SFLDF00044">
    <property type="entry name" value="enolase-phosphatase"/>
    <property type="match status" value="1"/>
</dbReference>
<gene>
    <name evidence="4 5" type="primary">mtnC</name>
    <name evidence="5" type="ORF">MFFC18_46630</name>
</gene>
<dbReference type="InterPro" id="IPR006439">
    <property type="entry name" value="HAD-SF_hydro_IA"/>
</dbReference>
<organism evidence="5 6">
    <name type="scientific">Mariniblastus fucicola</name>
    <dbReference type="NCBI Taxonomy" id="980251"/>
    <lineage>
        <taxon>Bacteria</taxon>
        <taxon>Pseudomonadati</taxon>
        <taxon>Planctomycetota</taxon>
        <taxon>Planctomycetia</taxon>
        <taxon>Pirellulales</taxon>
        <taxon>Pirellulaceae</taxon>
        <taxon>Mariniblastus</taxon>
    </lineage>
</organism>
<dbReference type="InterPro" id="IPR036412">
    <property type="entry name" value="HAD-like_sf"/>
</dbReference>
<dbReference type="GO" id="GO:0043716">
    <property type="term" value="F:2-hydroxy-3-keto-5-methylthiopentenyl-1-phosphate phosphatase activity"/>
    <property type="evidence" value="ECO:0007669"/>
    <property type="project" value="UniProtKB-UniRule"/>
</dbReference>
<keyword evidence="4" id="KW-0460">Magnesium</keyword>
<comment type="function">
    <text evidence="4">Bifunctional enzyme that catalyzes the enolization of 2,3-diketo-5-methylthiopentyl-1-phosphate (DK-MTP-1-P) into the intermediate 2-hydroxy-3-keto-5-methylthiopentenyl-1-phosphate (HK-MTPenyl-1-P), which is then dephosphorylated to form the acireductone 1,2-dihydroxy-3-keto-5-methylthiopentene (DHK-MTPene).</text>
</comment>
<dbReference type="EC" id="3.1.3.77" evidence="4"/>
<dbReference type="Gene3D" id="1.10.720.60">
    <property type="match status" value="1"/>
</dbReference>
<evidence type="ECO:0000256" key="2">
    <source>
        <dbReference type="ARBA" id="ARBA00022801"/>
    </source>
</evidence>
<dbReference type="CDD" id="cd01629">
    <property type="entry name" value="HAD_EP"/>
    <property type="match status" value="1"/>
</dbReference>
<keyword evidence="3 4" id="KW-0486">Methionine biosynthesis</keyword>
<evidence type="ECO:0000313" key="6">
    <source>
        <dbReference type="Proteomes" id="UP000322214"/>
    </source>
</evidence>
<dbReference type="OrthoDB" id="9797416at2"/>
<dbReference type="GO" id="GO:0019509">
    <property type="term" value="P:L-methionine salvage from methylthioadenosine"/>
    <property type="evidence" value="ECO:0007669"/>
    <property type="project" value="UniProtKB-UniRule"/>
</dbReference>
<dbReference type="SFLD" id="SFLDG01133">
    <property type="entry name" value="C1.5.4:_Enolase-phosphatase_Li"/>
    <property type="match status" value="1"/>
</dbReference>
<dbReference type="STRING" id="980251.GCA_001642875_00906"/>
<keyword evidence="6" id="KW-1185">Reference proteome</keyword>
<dbReference type="HAMAP" id="MF_01681">
    <property type="entry name" value="Salvage_MtnC"/>
    <property type="match status" value="1"/>
</dbReference>